<dbReference type="Pfam" id="PF13338">
    <property type="entry name" value="AbiEi_4"/>
    <property type="match status" value="1"/>
</dbReference>
<feature type="region of interest" description="Disordered" evidence="1">
    <location>
        <begin position="1"/>
        <end position="24"/>
    </location>
</feature>
<protein>
    <recommendedName>
        <fullName evidence="2">AbiEi antitoxin N-terminal domain-containing protein</fullName>
    </recommendedName>
</protein>
<name>A0A6P1GPH9_SPHYA</name>
<dbReference type="InterPro" id="IPR025159">
    <property type="entry name" value="AbiEi_N"/>
</dbReference>
<gene>
    <name evidence="3" type="ORF">GS397_05875</name>
</gene>
<evidence type="ECO:0000256" key="1">
    <source>
        <dbReference type="SAM" id="MobiDB-lite"/>
    </source>
</evidence>
<evidence type="ECO:0000313" key="3">
    <source>
        <dbReference type="EMBL" id="QHD70250.1"/>
    </source>
</evidence>
<dbReference type="AlphaFoldDB" id="A0A6P1GPH9"/>
<feature type="domain" description="AbiEi antitoxin N-terminal" evidence="2">
    <location>
        <begin position="25"/>
        <end position="64"/>
    </location>
</feature>
<evidence type="ECO:0000313" key="4">
    <source>
        <dbReference type="Proteomes" id="UP000464086"/>
    </source>
</evidence>
<dbReference type="EMBL" id="CP047218">
    <property type="protein sequence ID" value="QHD70250.1"/>
    <property type="molecule type" value="Genomic_DNA"/>
</dbReference>
<reference evidence="3 4" key="1">
    <citation type="submission" date="2019-12" db="EMBL/GenBank/DDBJ databases">
        <title>Functional and genomic insights into the Sphingobium yanoikuyae YC-JY1, a bacterium efficiently degrading bisphenol A.</title>
        <authorList>
            <person name="Jia Y."/>
            <person name="Li X."/>
            <person name="Wang J."/>
            <person name="Eltoukhy A."/>
            <person name="Lamraoui I."/>
            <person name="Yan Y."/>
        </authorList>
    </citation>
    <scope>NUCLEOTIDE SEQUENCE [LARGE SCALE GENOMIC DNA]</scope>
    <source>
        <strain evidence="3 4">YC-JY1</strain>
    </source>
</reference>
<organism evidence="3 4">
    <name type="scientific">Sphingobium yanoikuyae</name>
    <name type="common">Sphingomonas yanoikuyae</name>
    <dbReference type="NCBI Taxonomy" id="13690"/>
    <lineage>
        <taxon>Bacteria</taxon>
        <taxon>Pseudomonadati</taxon>
        <taxon>Pseudomonadota</taxon>
        <taxon>Alphaproteobacteria</taxon>
        <taxon>Sphingomonadales</taxon>
        <taxon>Sphingomonadaceae</taxon>
        <taxon>Sphingobium</taxon>
    </lineage>
</organism>
<sequence>MRKRERDRAERVRSEGSPKPSLKERAVAFARERGVIRTKDLTSIGIPRCYLSPMCDEGLLVRVGYGRYIVASQ</sequence>
<proteinExistence type="predicted"/>
<accession>A0A6P1GPH9</accession>
<evidence type="ECO:0000259" key="2">
    <source>
        <dbReference type="Pfam" id="PF13338"/>
    </source>
</evidence>
<dbReference type="Proteomes" id="UP000464086">
    <property type="component" value="Chromosome"/>
</dbReference>